<comment type="caution">
    <text evidence="2">The sequence shown here is derived from an EMBL/GenBank/DDBJ whole genome shotgun (WGS) entry which is preliminary data.</text>
</comment>
<gene>
    <name evidence="2" type="ORF">GCM10010345_71810</name>
</gene>
<feature type="region of interest" description="Disordered" evidence="1">
    <location>
        <begin position="40"/>
        <end position="61"/>
    </location>
</feature>
<protein>
    <submittedName>
        <fullName evidence="2">Uncharacterized protein</fullName>
    </submittedName>
</protein>
<accession>A0ABQ3D5Q9</accession>
<proteinExistence type="predicted"/>
<keyword evidence="3" id="KW-1185">Reference proteome</keyword>
<dbReference type="EMBL" id="BMVN01000037">
    <property type="protein sequence ID" value="GHA56927.1"/>
    <property type="molecule type" value="Genomic_DNA"/>
</dbReference>
<evidence type="ECO:0000313" key="3">
    <source>
        <dbReference type="Proteomes" id="UP000653644"/>
    </source>
</evidence>
<dbReference type="Proteomes" id="UP000653644">
    <property type="component" value="Unassembled WGS sequence"/>
</dbReference>
<reference evidence="3" key="1">
    <citation type="journal article" date="2019" name="Int. J. Syst. Evol. Microbiol.">
        <title>The Global Catalogue of Microorganisms (GCM) 10K type strain sequencing project: providing services to taxonomists for standard genome sequencing and annotation.</title>
        <authorList>
            <consortium name="The Broad Institute Genomics Platform"/>
            <consortium name="The Broad Institute Genome Sequencing Center for Infectious Disease"/>
            <person name="Wu L."/>
            <person name="Ma J."/>
        </authorList>
    </citation>
    <scope>NUCLEOTIDE SEQUENCE [LARGE SCALE GENOMIC DNA]</scope>
    <source>
        <strain evidence="3">JCM 4733</strain>
    </source>
</reference>
<organism evidence="2 3">
    <name type="scientific">Streptomyces canarius</name>
    <dbReference type="NCBI Taxonomy" id="285453"/>
    <lineage>
        <taxon>Bacteria</taxon>
        <taxon>Bacillati</taxon>
        <taxon>Actinomycetota</taxon>
        <taxon>Actinomycetes</taxon>
        <taxon>Kitasatosporales</taxon>
        <taxon>Streptomycetaceae</taxon>
        <taxon>Streptomyces</taxon>
    </lineage>
</organism>
<sequence>MRVARHVLGLYARVPDVPTQTFPLGDDVYTTLVVDNYPKWPAPGPPYPSGRTPSRCSPARC</sequence>
<name>A0ABQ3D5Q9_9ACTN</name>
<evidence type="ECO:0000256" key="1">
    <source>
        <dbReference type="SAM" id="MobiDB-lite"/>
    </source>
</evidence>
<evidence type="ECO:0000313" key="2">
    <source>
        <dbReference type="EMBL" id="GHA56927.1"/>
    </source>
</evidence>